<dbReference type="Pfam" id="PF00561">
    <property type="entry name" value="Abhydrolase_1"/>
    <property type="match status" value="1"/>
</dbReference>
<evidence type="ECO:0000256" key="3">
    <source>
        <dbReference type="ARBA" id="ARBA00022801"/>
    </source>
</evidence>
<dbReference type="InterPro" id="IPR000073">
    <property type="entry name" value="AB_hydrolase_1"/>
</dbReference>
<keyword evidence="2 4" id="KW-0732">Signal</keyword>
<protein>
    <submittedName>
        <fullName evidence="6">Pimeloyl-ACP methyl ester carboxylesterase</fullName>
    </submittedName>
</protein>
<gene>
    <name evidence="6" type="ORF">JOF53_002943</name>
</gene>
<dbReference type="PANTHER" id="PTHR43248">
    <property type="entry name" value="2-SUCCINYL-6-HYDROXY-2,4-CYCLOHEXADIENE-1-CARBOXYLATE SYNTHASE"/>
    <property type="match status" value="1"/>
</dbReference>
<name>A0ABS5ABX2_9PSEU</name>
<evidence type="ECO:0000313" key="6">
    <source>
        <dbReference type="EMBL" id="MBP2474071.1"/>
    </source>
</evidence>
<feature type="signal peptide" evidence="4">
    <location>
        <begin position="1"/>
        <end position="27"/>
    </location>
</feature>
<dbReference type="Gene3D" id="3.40.50.1820">
    <property type="entry name" value="alpha/beta hydrolase"/>
    <property type="match status" value="1"/>
</dbReference>
<dbReference type="InterPro" id="IPR051601">
    <property type="entry name" value="Serine_prot/Carboxylest_S33"/>
</dbReference>
<accession>A0ABS5ABX2</accession>
<evidence type="ECO:0000259" key="5">
    <source>
        <dbReference type="Pfam" id="PF00561"/>
    </source>
</evidence>
<sequence length="507" mass="52954">MRVIPRGAVAALAALALTVAAAPPAVAATPEQPGGVAGVTVPTLDWRDCGTGDGFQCARAEVPLDYRDLAKGTLSLALARKPAGKPAERIGSLLVNPGGPGGSGVGFARAVVDQLPAAVAERFDVVGFDPRGVAGSSPLACLDAEQTRAAFATTPARRTPGDFARGQALAADFVANCRAKSGALLPYVGTEYVARDIDVLRAALGDDRLNYYGVSFGTFIGTVYANLFPQRFRVLALDGGYDPEAYANDPYRYDLGQYLALEHSFERFLRWCGDTPAKCSFGDGKPFQAFDRLVADLDANPVKDAAGNVTANGASLTYRIIFATNGGSPSWPALAENLRLAATSRTGSLVRPITGNAPFFAANTVVECADRKFPRSTALLRARLAAATALAPRLGPVAAYGSPGYDHGHANACVGWPVEQASRYAGPWSAKGSAPILVVGTTGDPDTPYQDSVVLSKTLANARLLTFVGEGHSGFSNSECARQATAAYLVEEKLPARGARCTDDPKP</sequence>
<evidence type="ECO:0000256" key="4">
    <source>
        <dbReference type="SAM" id="SignalP"/>
    </source>
</evidence>
<keyword evidence="3" id="KW-0378">Hydrolase</keyword>
<feature type="domain" description="AB hydrolase-1" evidence="5">
    <location>
        <begin position="93"/>
        <end position="475"/>
    </location>
</feature>
<comment type="caution">
    <text evidence="6">The sequence shown here is derived from an EMBL/GenBank/DDBJ whole genome shotgun (WGS) entry which is preliminary data.</text>
</comment>
<dbReference type="PANTHER" id="PTHR43248:SF29">
    <property type="entry name" value="TRIPEPTIDYL AMINOPEPTIDASE"/>
    <property type="match status" value="1"/>
</dbReference>
<proteinExistence type="inferred from homology"/>
<organism evidence="6 7">
    <name type="scientific">Crossiella equi</name>
    <dbReference type="NCBI Taxonomy" id="130796"/>
    <lineage>
        <taxon>Bacteria</taxon>
        <taxon>Bacillati</taxon>
        <taxon>Actinomycetota</taxon>
        <taxon>Actinomycetes</taxon>
        <taxon>Pseudonocardiales</taxon>
        <taxon>Pseudonocardiaceae</taxon>
        <taxon>Crossiella</taxon>
    </lineage>
</organism>
<evidence type="ECO:0000313" key="7">
    <source>
        <dbReference type="Proteomes" id="UP001519363"/>
    </source>
</evidence>
<comment type="similarity">
    <text evidence="1">Belongs to the peptidase S33 family.</text>
</comment>
<evidence type="ECO:0000256" key="1">
    <source>
        <dbReference type="ARBA" id="ARBA00010088"/>
    </source>
</evidence>
<keyword evidence="7" id="KW-1185">Reference proteome</keyword>
<dbReference type="EMBL" id="JAGIOO010000001">
    <property type="protein sequence ID" value="MBP2474071.1"/>
    <property type="molecule type" value="Genomic_DNA"/>
</dbReference>
<evidence type="ECO:0000256" key="2">
    <source>
        <dbReference type="ARBA" id="ARBA00022729"/>
    </source>
</evidence>
<dbReference type="RefSeq" id="WP_086787652.1">
    <property type="nucleotide sequence ID" value="NZ_JAGIOO010000001.1"/>
</dbReference>
<dbReference type="InterPro" id="IPR029058">
    <property type="entry name" value="AB_hydrolase_fold"/>
</dbReference>
<dbReference type="Proteomes" id="UP001519363">
    <property type="component" value="Unassembled WGS sequence"/>
</dbReference>
<reference evidence="6 7" key="1">
    <citation type="submission" date="2021-03" db="EMBL/GenBank/DDBJ databases">
        <title>Sequencing the genomes of 1000 actinobacteria strains.</title>
        <authorList>
            <person name="Klenk H.-P."/>
        </authorList>
    </citation>
    <scope>NUCLEOTIDE SEQUENCE [LARGE SCALE GENOMIC DNA]</scope>
    <source>
        <strain evidence="6 7">DSM 44580</strain>
    </source>
</reference>
<dbReference type="SUPFAM" id="SSF53474">
    <property type="entry name" value="alpha/beta-Hydrolases"/>
    <property type="match status" value="1"/>
</dbReference>
<feature type="chain" id="PRO_5046700061" evidence="4">
    <location>
        <begin position="28"/>
        <end position="507"/>
    </location>
</feature>